<dbReference type="GO" id="GO:0030246">
    <property type="term" value="F:carbohydrate binding"/>
    <property type="evidence" value="ECO:0007669"/>
    <property type="project" value="UniProtKB-KW"/>
</dbReference>
<dbReference type="EMBL" id="AORV01000065">
    <property type="protein sequence ID" value="EMS69650.1"/>
    <property type="molecule type" value="Genomic_DNA"/>
</dbReference>
<dbReference type="PROSITE" id="PS50231">
    <property type="entry name" value="RICIN_B_LECTIN"/>
    <property type="match status" value="1"/>
</dbReference>
<evidence type="ECO:0000313" key="3">
    <source>
        <dbReference type="Proteomes" id="UP000014155"/>
    </source>
</evidence>
<sequence>MLKIRLKRLSSILLAVLILITFCAFESQPALGASSGDAYVNYDSQTGIWTMGTSMVESKVCLSGGNFSLISYKNKLTNREYVQGSATDSEEFSIWIDSAEYKGSGGGWIYDTYGTNTLSQGEIQLDITFHNNVVKVTRHYIVYPSTGVIQEWSDFKNVSGATKSFSNPGIFLKRFMQNELNNVDLHYMTGGSWFTGSNVLKTAAATPNYSRTFDSVLDPVEVMTVDGHTNGNSVANVGASNKYQEFFALRNRSNNDGLFITFDYMAKWNTKAGLVGGKSFTLENNAVVGNLAVSNNETVTAPKSTIGVFKGDTDDLGNTILDYQYRYKWDYTREEYMGQVNMVQFKGKPQEPNAYAAINNAGYLGAGLLWIDCGVFDDSGSWNTTDHMADINNYAKRHGMNMAVWMPVWHAEQTSTVLVNNPGWQVENDYRPNGYGMHLNQALQEVFNWELNLVNRMQKDWGSHMWRYDGDICFDGNGGPTSVLLGQNNNFYALTKAFKDSNPNAGIFNCSSGGGGINIENNRFAEIVQPTDGDSYHYDGYYLSMLVPPDKIVANTSYDTVQWPNYDPEGRGKLSYNFNIDCYSNAATPMQATDMENLRKDIDLRSYFMKIGVSGRYSKVYRPTVSTGDKTYFLQKTNADNAKAFITVRRGSDLFSSNFTLYPKGLNPVTEYTMQTLCGSAAAATKTGAQWMADGIQVTNLAKGEIFFLNLQNRPNAQTDIVAPTAPTNVKGAPATYLSHGGNEVSWTTGIDNNWISYYNVYKNGQYFSKVSRGTFFFDDTGVAGDTYGIQTVDGDGNTSAIATAAGVPLGSFPAPNANYKIVNRKSGKAAAVMYGSTYEGATLIQWPFDSSSLDQQWRFVDAGDGYYKIMNRKSGLYLALQGGSANDGTLYCQWSYSNDYPDQQWQIVDAGGGYYKIINRKSGKIIAVRDGATNDGADLIQWPYTGSNDQQWQIIVP</sequence>
<dbReference type="eggNOG" id="COG1501">
    <property type="taxonomic scope" value="Bacteria"/>
</dbReference>
<dbReference type="InterPro" id="IPR000772">
    <property type="entry name" value="Ricin_B_lectin"/>
</dbReference>
<feature type="domain" description="Ricin B lectin" evidence="1">
    <location>
        <begin position="817"/>
        <end position="956"/>
    </location>
</feature>
<comment type="caution">
    <text evidence="2">The sequence shown here is derived from an EMBL/GenBank/DDBJ whole genome shotgun (WGS) entry which is preliminary data.</text>
</comment>
<evidence type="ECO:0000313" key="2">
    <source>
        <dbReference type="EMBL" id="EMS69650.1"/>
    </source>
</evidence>
<keyword evidence="3" id="KW-1185">Reference proteome</keyword>
<dbReference type="SUPFAM" id="SSF51445">
    <property type="entry name" value="(Trans)glycosidases"/>
    <property type="match status" value="1"/>
</dbReference>
<dbReference type="Gene3D" id="2.80.10.50">
    <property type="match status" value="2"/>
</dbReference>
<dbReference type="SUPFAM" id="SSF50370">
    <property type="entry name" value="Ricin B-like lectins"/>
    <property type="match status" value="1"/>
</dbReference>
<keyword evidence="2" id="KW-0430">Lectin</keyword>
<evidence type="ECO:0000259" key="1">
    <source>
        <dbReference type="SMART" id="SM00458"/>
    </source>
</evidence>
<dbReference type="InterPro" id="IPR013783">
    <property type="entry name" value="Ig-like_fold"/>
</dbReference>
<protein>
    <submittedName>
        <fullName evidence="2">Ricin B lectin</fullName>
    </submittedName>
</protein>
<dbReference type="InterPro" id="IPR013785">
    <property type="entry name" value="Aldolase_TIM"/>
</dbReference>
<gene>
    <name evidence="2" type="ORF">CTER_4528</name>
</gene>
<dbReference type="InterPro" id="IPR017853">
    <property type="entry name" value="GH"/>
</dbReference>
<dbReference type="PATRIC" id="fig|1195236.3.peg.4710"/>
<dbReference type="RefSeq" id="WP_004629925.1">
    <property type="nucleotide sequence ID" value="NZ_AORV01000065.1"/>
</dbReference>
<accession>S0FFG4</accession>
<reference evidence="2 3" key="1">
    <citation type="journal article" date="2013" name="Genome Announc.">
        <title>Draft Genome Sequence of the Cellulolytic, Mesophilic, Anaerobic Bacterium Clostridium termitidis Strain CT1112 (DSM 5398).</title>
        <authorList>
            <person name="Lal S."/>
            <person name="Ramachandran U."/>
            <person name="Zhang X."/>
            <person name="Munir R."/>
            <person name="Sparling R."/>
            <person name="Levin D.B."/>
        </authorList>
    </citation>
    <scope>NUCLEOTIDE SEQUENCE [LARGE SCALE GENOMIC DNA]</scope>
    <source>
        <strain evidence="2 3">CT1112</strain>
    </source>
</reference>
<dbReference type="STRING" id="1195236.CTER_4528"/>
<dbReference type="Pfam" id="PF14200">
    <property type="entry name" value="RicinB_lectin_2"/>
    <property type="match status" value="2"/>
</dbReference>
<dbReference type="eggNOG" id="COG3507">
    <property type="taxonomic scope" value="Bacteria"/>
</dbReference>
<dbReference type="Gene3D" id="2.60.40.10">
    <property type="entry name" value="Immunoglobulins"/>
    <property type="match status" value="1"/>
</dbReference>
<dbReference type="AlphaFoldDB" id="S0FFG4"/>
<dbReference type="Proteomes" id="UP000014155">
    <property type="component" value="Unassembled WGS sequence"/>
</dbReference>
<organism evidence="2 3">
    <name type="scientific">Ruminiclostridium cellobioparum subsp. termitidis CT1112</name>
    <dbReference type="NCBI Taxonomy" id="1195236"/>
    <lineage>
        <taxon>Bacteria</taxon>
        <taxon>Bacillati</taxon>
        <taxon>Bacillota</taxon>
        <taxon>Clostridia</taxon>
        <taxon>Eubacteriales</taxon>
        <taxon>Oscillospiraceae</taxon>
        <taxon>Ruminiclostridium</taxon>
    </lineage>
</organism>
<name>S0FFG4_RUMCE</name>
<dbReference type="InterPro" id="IPR035992">
    <property type="entry name" value="Ricin_B-like_lectins"/>
</dbReference>
<dbReference type="SMART" id="SM00458">
    <property type="entry name" value="RICIN"/>
    <property type="match status" value="1"/>
</dbReference>
<proteinExistence type="predicted"/>
<dbReference type="Gene3D" id="3.20.20.70">
    <property type="entry name" value="Aldolase class I"/>
    <property type="match status" value="1"/>
</dbReference>